<evidence type="ECO:0000313" key="10">
    <source>
        <dbReference type="Proteomes" id="UP000077856"/>
    </source>
</evidence>
<dbReference type="Proteomes" id="UP000077856">
    <property type="component" value="Chromosome"/>
</dbReference>
<keyword evidence="2" id="KW-0813">Transport</keyword>
<evidence type="ECO:0000256" key="7">
    <source>
        <dbReference type="SAM" id="Phobius"/>
    </source>
</evidence>
<feature type="transmembrane region" description="Helical" evidence="7">
    <location>
        <begin position="163"/>
        <end position="179"/>
    </location>
</feature>
<keyword evidence="6 7" id="KW-0472">Membrane</keyword>
<dbReference type="InterPro" id="IPR035906">
    <property type="entry name" value="MetI-like_sf"/>
</dbReference>
<dbReference type="EMBL" id="CP015506">
    <property type="protein sequence ID" value="AND41187.1"/>
    <property type="molecule type" value="Genomic_DNA"/>
</dbReference>
<evidence type="ECO:0000256" key="3">
    <source>
        <dbReference type="ARBA" id="ARBA00022475"/>
    </source>
</evidence>
<sequence>MLYSILKSAAVFLLILIGFILILLLPREQEIAVFSAFHVEADYPFSFELYKERIQDFTVYIVTEKGLGDARSGRPVSEESAIFVKRSIKIILPAFMVSMLLGTLMGALQFYRRKKFSGKLQNFLSWLFSSIPDFFLFIAIQYLLILLMQQGLPYFKLYGHENWYSFLLPLISLSVFPFLHMSRFTSAALENEMGEEYVRTTYAKGLGDFKALLHMLWNCWSPILNQAQLVMLYILSSLPIIEKLAGYNGAGKELLFSITSNDEIKALSLMLPFLFIMFITIILSQIAKFWLMPKGRA</sequence>
<accession>A0A160MDM4</accession>
<dbReference type="AlphaFoldDB" id="A0A160MDM4"/>
<evidence type="ECO:0000256" key="1">
    <source>
        <dbReference type="ARBA" id="ARBA00004651"/>
    </source>
</evidence>
<dbReference type="eggNOG" id="COG0601">
    <property type="taxonomic scope" value="Bacteria"/>
</dbReference>
<reference evidence="9 10" key="1">
    <citation type="submission" date="2016-04" db="EMBL/GenBank/DDBJ databases">
        <title>Complete genome sequence of Bacillus oceanisediminis strain 2691.</title>
        <authorList>
            <person name="Jeong H."/>
            <person name="Kim H.J."/>
            <person name="Lee D.-W."/>
        </authorList>
    </citation>
    <scope>NUCLEOTIDE SEQUENCE [LARGE SCALE GENOMIC DNA]</scope>
    <source>
        <strain evidence="9 10">2691</strain>
    </source>
</reference>
<keyword evidence="3" id="KW-1003">Cell membrane</keyword>
<evidence type="ECO:0000256" key="4">
    <source>
        <dbReference type="ARBA" id="ARBA00022692"/>
    </source>
</evidence>
<feature type="domain" description="ABC transmembrane type-1" evidence="8">
    <location>
        <begin position="99"/>
        <end position="293"/>
    </location>
</feature>
<keyword evidence="4 7" id="KW-0812">Transmembrane</keyword>
<dbReference type="SUPFAM" id="SSF161098">
    <property type="entry name" value="MetI-like"/>
    <property type="match status" value="1"/>
</dbReference>
<dbReference type="PANTHER" id="PTHR30465:SF0">
    <property type="entry name" value="OLIGOPEPTIDE TRANSPORT SYSTEM PERMEASE PROTEIN APPB"/>
    <property type="match status" value="1"/>
</dbReference>
<dbReference type="CDD" id="cd06261">
    <property type="entry name" value="TM_PBP2"/>
    <property type="match status" value="1"/>
</dbReference>
<organism evidence="9 10">
    <name type="scientific">Cytobacillus oceanisediminis 2691</name>
    <dbReference type="NCBI Taxonomy" id="1196031"/>
    <lineage>
        <taxon>Bacteria</taxon>
        <taxon>Bacillati</taxon>
        <taxon>Bacillota</taxon>
        <taxon>Bacilli</taxon>
        <taxon>Bacillales</taxon>
        <taxon>Bacillaceae</taxon>
        <taxon>Cytobacillus</taxon>
    </lineage>
</organism>
<evidence type="ECO:0000259" key="8">
    <source>
        <dbReference type="Pfam" id="PF00528"/>
    </source>
</evidence>
<dbReference type="RefSeq" id="WP_019379762.1">
    <property type="nucleotide sequence ID" value="NZ_CP015506.1"/>
</dbReference>
<protein>
    <submittedName>
        <fullName evidence="9">Peptide ABC transporter permease</fullName>
    </submittedName>
</protein>
<dbReference type="GO" id="GO:0005886">
    <property type="term" value="C:plasma membrane"/>
    <property type="evidence" value="ECO:0007669"/>
    <property type="project" value="UniProtKB-SubCell"/>
</dbReference>
<dbReference type="PANTHER" id="PTHR30465">
    <property type="entry name" value="INNER MEMBRANE ABC TRANSPORTER"/>
    <property type="match status" value="1"/>
</dbReference>
<feature type="transmembrane region" description="Helical" evidence="7">
    <location>
        <begin position="123"/>
        <end position="143"/>
    </location>
</feature>
<comment type="subcellular location">
    <subcellularLocation>
        <location evidence="1">Cell membrane</location>
        <topology evidence="1">Multi-pass membrane protein</topology>
    </subcellularLocation>
</comment>
<feature type="transmembrane region" description="Helical" evidence="7">
    <location>
        <begin position="270"/>
        <end position="291"/>
    </location>
</feature>
<keyword evidence="5 7" id="KW-1133">Transmembrane helix</keyword>
<feature type="transmembrane region" description="Helical" evidence="7">
    <location>
        <begin position="230"/>
        <end position="250"/>
    </location>
</feature>
<evidence type="ECO:0000256" key="5">
    <source>
        <dbReference type="ARBA" id="ARBA00022989"/>
    </source>
</evidence>
<dbReference type="GO" id="GO:0055085">
    <property type="term" value="P:transmembrane transport"/>
    <property type="evidence" value="ECO:0007669"/>
    <property type="project" value="InterPro"/>
</dbReference>
<dbReference type="STRING" id="1196031.A361_19185"/>
<name>A0A160MDM4_9BACI</name>
<evidence type="ECO:0000256" key="6">
    <source>
        <dbReference type="ARBA" id="ARBA00023136"/>
    </source>
</evidence>
<feature type="transmembrane region" description="Helical" evidence="7">
    <location>
        <begin position="5"/>
        <end position="25"/>
    </location>
</feature>
<dbReference type="KEGG" id="bon:A361_19185"/>
<evidence type="ECO:0000313" key="9">
    <source>
        <dbReference type="EMBL" id="AND41187.1"/>
    </source>
</evidence>
<gene>
    <name evidence="9" type="ORF">A361_19185</name>
</gene>
<evidence type="ECO:0000256" key="2">
    <source>
        <dbReference type="ARBA" id="ARBA00022448"/>
    </source>
</evidence>
<dbReference type="Gene3D" id="1.10.3720.10">
    <property type="entry name" value="MetI-like"/>
    <property type="match status" value="1"/>
</dbReference>
<proteinExistence type="predicted"/>
<dbReference type="InterPro" id="IPR000515">
    <property type="entry name" value="MetI-like"/>
</dbReference>
<feature type="transmembrane region" description="Helical" evidence="7">
    <location>
        <begin position="90"/>
        <end position="111"/>
    </location>
</feature>
<dbReference type="Pfam" id="PF00528">
    <property type="entry name" value="BPD_transp_1"/>
    <property type="match status" value="1"/>
</dbReference>